<evidence type="ECO:0008006" key="4">
    <source>
        <dbReference type="Google" id="ProtNLM"/>
    </source>
</evidence>
<feature type="region of interest" description="Disordered" evidence="1">
    <location>
        <begin position="1"/>
        <end position="20"/>
    </location>
</feature>
<name>A0A7J6QJ93_PEROL</name>
<evidence type="ECO:0000313" key="2">
    <source>
        <dbReference type="EMBL" id="KAF4708679.1"/>
    </source>
</evidence>
<comment type="caution">
    <text evidence="2">The sequence shown here is derived from an EMBL/GenBank/DDBJ whole genome shotgun (WGS) entry which is preliminary data.</text>
</comment>
<reference evidence="2 3" key="1">
    <citation type="submission" date="2020-04" db="EMBL/GenBank/DDBJ databases">
        <title>Perkinsus olseni comparative genomics.</title>
        <authorList>
            <person name="Bogema D.R."/>
        </authorList>
    </citation>
    <scope>NUCLEOTIDE SEQUENCE [LARGE SCALE GENOMIC DNA]</scope>
    <source>
        <strain evidence="2">ATCC PRA-205</strain>
    </source>
</reference>
<evidence type="ECO:0000313" key="3">
    <source>
        <dbReference type="Proteomes" id="UP000574390"/>
    </source>
</evidence>
<dbReference type="InterPro" id="IPR042541">
    <property type="entry name" value="BART_sf"/>
</dbReference>
<sequence>MSTEVVPDSITAAEPPFEDAAEEAETQRVLEFFAALELECTSGKFTDAVSKFIFDHADTFDDRDLDQDIPLDWHNIFLAYQSLIEDEIKSKPLATGGKHLTIATVAISDVLDAHRVSDEEFATYLEVIAEKDTAGLFAIDYITAALDFEDFCVMMFQHKAMVSFEIGSDGGDEDSEEAEK</sequence>
<organism evidence="2 3">
    <name type="scientific">Perkinsus olseni</name>
    <name type="common">Perkinsus atlanticus</name>
    <dbReference type="NCBI Taxonomy" id="32597"/>
    <lineage>
        <taxon>Eukaryota</taxon>
        <taxon>Sar</taxon>
        <taxon>Alveolata</taxon>
        <taxon>Perkinsozoa</taxon>
        <taxon>Perkinsea</taxon>
        <taxon>Perkinsida</taxon>
        <taxon>Perkinsidae</taxon>
        <taxon>Perkinsus</taxon>
    </lineage>
</organism>
<accession>A0A7J6QJ93</accession>
<proteinExistence type="predicted"/>
<dbReference type="Gene3D" id="1.20.1520.10">
    <property type="entry name" value="ADP-ribosylation factor-like 2-binding protein, domain"/>
    <property type="match status" value="1"/>
</dbReference>
<dbReference type="EMBL" id="JABANM010029039">
    <property type="protein sequence ID" value="KAF4708679.1"/>
    <property type="molecule type" value="Genomic_DNA"/>
</dbReference>
<dbReference type="AlphaFoldDB" id="A0A7J6QJ93"/>
<evidence type="ECO:0000256" key="1">
    <source>
        <dbReference type="SAM" id="MobiDB-lite"/>
    </source>
</evidence>
<protein>
    <recommendedName>
        <fullName evidence="4">Coiled-coil domain-containing protein 104</fullName>
    </recommendedName>
</protein>
<gene>
    <name evidence="2" type="ORF">FOZ62_020969</name>
</gene>
<dbReference type="Proteomes" id="UP000574390">
    <property type="component" value="Unassembled WGS sequence"/>
</dbReference>